<protein>
    <recommendedName>
        <fullName evidence="10">Guanylate cyclase domain-containing protein</fullName>
    </recommendedName>
</protein>
<feature type="region of interest" description="Disordered" evidence="8">
    <location>
        <begin position="849"/>
        <end position="897"/>
    </location>
</feature>
<dbReference type="GO" id="GO:0000166">
    <property type="term" value="F:nucleotide binding"/>
    <property type="evidence" value="ECO:0007669"/>
    <property type="project" value="UniProtKB-KW"/>
</dbReference>
<dbReference type="ExpressionAtlas" id="A0A2K3DL70">
    <property type="expression patterns" value="baseline and differential"/>
</dbReference>
<keyword evidence="3" id="KW-0547">Nucleotide-binding</keyword>
<keyword evidence="5 9" id="KW-0472">Membrane</keyword>
<dbReference type="PaxDb" id="3055-EDP03939"/>
<dbReference type="InParanoid" id="A0A2K3DL70"/>
<dbReference type="PANTHER" id="PTHR11920">
    <property type="entry name" value="GUANYLYL CYCLASE"/>
    <property type="match status" value="1"/>
</dbReference>
<dbReference type="InterPro" id="IPR050401">
    <property type="entry name" value="Cyclic_nucleotide_synthase"/>
</dbReference>
<dbReference type="GO" id="GO:0007168">
    <property type="term" value="P:receptor guanylyl cyclase signaling pathway"/>
    <property type="evidence" value="ECO:0000318"/>
    <property type="project" value="GO_Central"/>
</dbReference>
<evidence type="ECO:0000256" key="9">
    <source>
        <dbReference type="SAM" id="Phobius"/>
    </source>
</evidence>
<dbReference type="PROSITE" id="PS50125">
    <property type="entry name" value="GUANYLATE_CYCLASE_2"/>
    <property type="match status" value="1"/>
</dbReference>
<dbReference type="Gramene" id="PNW81258">
    <property type="protein sequence ID" value="PNW81258"/>
    <property type="gene ID" value="CHLRE_07g348650v5"/>
</dbReference>
<dbReference type="EMBL" id="CM008968">
    <property type="protein sequence ID" value="PNW81258.1"/>
    <property type="molecule type" value="Genomic_DNA"/>
</dbReference>
<dbReference type="GO" id="GO:0001653">
    <property type="term" value="F:peptide receptor activity"/>
    <property type="evidence" value="ECO:0000318"/>
    <property type="project" value="GO_Central"/>
</dbReference>
<dbReference type="PROSITE" id="PS00452">
    <property type="entry name" value="GUANYLATE_CYCLASE_1"/>
    <property type="match status" value="1"/>
</dbReference>
<dbReference type="Pfam" id="PF00211">
    <property type="entry name" value="Guanylate_cyc"/>
    <property type="match status" value="1"/>
</dbReference>
<evidence type="ECO:0000256" key="4">
    <source>
        <dbReference type="ARBA" id="ARBA00022989"/>
    </source>
</evidence>
<dbReference type="GO" id="GO:0005886">
    <property type="term" value="C:plasma membrane"/>
    <property type="evidence" value="ECO:0000318"/>
    <property type="project" value="GO_Central"/>
</dbReference>
<feature type="region of interest" description="Disordered" evidence="8">
    <location>
        <begin position="679"/>
        <end position="701"/>
    </location>
</feature>
<dbReference type="AlphaFoldDB" id="A0A2K3DL70"/>
<gene>
    <name evidence="11" type="ORF">CHLRE_07g348650v5</name>
</gene>
<name>A0A2K3DL70_CHLRE</name>
<evidence type="ECO:0000256" key="2">
    <source>
        <dbReference type="ARBA" id="ARBA00022692"/>
    </source>
</evidence>
<feature type="transmembrane region" description="Helical" evidence="9">
    <location>
        <begin position="101"/>
        <end position="121"/>
    </location>
</feature>
<organism evidence="11 12">
    <name type="scientific">Chlamydomonas reinhardtii</name>
    <name type="common">Chlamydomonas smithii</name>
    <dbReference type="NCBI Taxonomy" id="3055"/>
    <lineage>
        <taxon>Eukaryota</taxon>
        <taxon>Viridiplantae</taxon>
        <taxon>Chlorophyta</taxon>
        <taxon>core chlorophytes</taxon>
        <taxon>Chlorophyceae</taxon>
        <taxon>CS clade</taxon>
        <taxon>Chlamydomonadales</taxon>
        <taxon>Chlamydomonadaceae</taxon>
        <taxon>Chlamydomonas</taxon>
    </lineage>
</organism>
<dbReference type="RefSeq" id="XP_001692461.2">
    <property type="nucleotide sequence ID" value="XM_001692409.2"/>
</dbReference>
<dbReference type="SMART" id="SM00044">
    <property type="entry name" value="CYCc"/>
    <property type="match status" value="1"/>
</dbReference>
<dbReference type="CDD" id="cd07302">
    <property type="entry name" value="CHD"/>
    <property type="match status" value="1"/>
</dbReference>
<dbReference type="PANTHER" id="PTHR11920:SF335">
    <property type="entry name" value="GUANYLATE CYCLASE"/>
    <property type="match status" value="1"/>
</dbReference>
<dbReference type="InterPro" id="IPR029787">
    <property type="entry name" value="Nucleotide_cyclase"/>
</dbReference>
<dbReference type="FunFam" id="3.30.70.1230:FF:000059">
    <property type="entry name" value="Guanylate cyclase"/>
    <property type="match status" value="1"/>
</dbReference>
<evidence type="ECO:0000256" key="5">
    <source>
        <dbReference type="ARBA" id="ARBA00023136"/>
    </source>
</evidence>
<evidence type="ECO:0000259" key="10">
    <source>
        <dbReference type="PROSITE" id="PS50125"/>
    </source>
</evidence>
<sequence>MRHLRTGRTTGSATPAASEAGDAERLSLGMDDEVATSGIHRMFDRVKLRTSLSGNHLRNANAQQQQQQHAAAARATGCRLWMNRLHRRWQSTSSVLRARPMLLVLTFLLFAIMTTLGIVGIEVAARYAEDNARNTARTGVGQEVALGVAQDLLITTFGAEALATFIAQYPNCTIIDMQFLDMAKGIMDRTRKQQPNKWIVKQLEIDQAGVIWRTYPVLTGALAASLYGRDMLRLEKDRPNMLYSIEQGGVHIQGPYGCKEGFQCAYTILPIFLPAPREGYDWGCSYTPYNCSEPCWNATSGMKYWGQVSTMINLDELLKGPDSRLHMLEHRGYLYKLRQLRTSVSNSARTLGNTTRLPETPEVLPINVYNLQWLLELAPVDGWVPAWHDPCIAAVVVGSFLVSLLVLWLLVTRAQHDRLLRAMLPDKVIQQLQDGESDIVQQFSTVTILFSDIVGYTSISSELTPLQVVSLLNDLFSSFDELTQKNNVYKVETIGDALMCVSGCPKEEEPREAAARMARMAQDMIHCVANFKCPIPGVKLKIRIGLHSGPVVAGVVGTRMPRYCLFGDTVNTASRMESTSLPMKIQISEATAKLLTSKPEFELAARGEVSVKGKGIMNTYWLDSGYLPPPDDDPTEVAAAAAAALAARTAGGGSSTGARLAGLHHSLLSSLPPRMRSWLHLSHLPPPSPQPPPPPPVEGTTVARERYSAGGSNKSRFANFSATNVVGPNSGNSNFDQLSMGSTAHALDSAAMVVSASLALQQQQQQTEQQQRDAAAGSAAVKDLCVSALVDVETGGTALSGYPVTGTVSRCPTTASGHGRILEPPPRVHLVLDAGGAEAVTGAAAGPGAGQGPCMVAESSSPASALPSITATTTQEDSGNDWPSGRTPGTPTAAALE</sequence>
<evidence type="ECO:0000256" key="7">
    <source>
        <dbReference type="RuleBase" id="RU000405"/>
    </source>
</evidence>
<feature type="region of interest" description="Disordered" evidence="8">
    <location>
        <begin position="1"/>
        <end position="25"/>
    </location>
</feature>
<dbReference type="GeneID" id="5718045"/>
<dbReference type="Gene3D" id="3.30.70.1230">
    <property type="entry name" value="Nucleotide cyclase"/>
    <property type="match status" value="1"/>
</dbReference>
<evidence type="ECO:0000256" key="3">
    <source>
        <dbReference type="ARBA" id="ARBA00022741"/>
    </source>
</evidence>
<feature type="compositionally biased region" description="Low complexity" evidence="8">
    <location>
        <begin position="857"/>
        <end position="874"/>
    </location>
</feature>
<proteinExistence type="inferred from homology"/>
<dbReference type="InterPro" id="IPR001054">
    <property type="entry name" value="A/G_cyclase"/>
</dbReference>
<dbReference type="GO" id="GO:0004383">
    <property type="term" value="F:guanylate cyclase activity"/>
    <property type="evidence" value="ECO:0000318"/>
    <property type="project" value="GO_Central"/>
</dbReference>
<evidence type="ECO:0000256" key="6">
    <source>
        <dbReference type="ARBA" id="ARBA00023239"/>
    </source>
</evidence>
<dbReference type="KEGG" id="cre:CHLRE_07g348650v5"/>
<keyword evidence="2 9" id="KW-0812">Transmembrane</keyword>
<dbReference type="OrthoDB" id="538583at2759"/>
<evidence type="ECO:0000256" key="8">
    <source>
        <dbReference type="SAM" id="MobiDB-lite"/>
    </source>
</evidence>
<dbReference type="SUPFAM" id="SSF55073">
    <property type="entry name" value="Nucleotide cyclase"/>
    <property type="match status" value="1"/>
</dbReference>
<dbReference type="GO" id="GO:0035556">
    <property type="term" value="P:intracellular signal transduction"/>
    <property type="evidence" value="ECO:0007669"/>
    <property type="project" value="InterPro"/>
</dbReference>
<evidence type="ECO:0000313" key="12">
    <source>
        <dbReference type="Proteomes" id="UP000006906"/>
    </source>
</evidence>
<evidence type="ECO:0000256" key="1">
    <source>
        <dbReference type="ARBA" id="ARBA00004370"/>
    </source>
</evidence>
<keyword evidence="4 9" id="KW-1133">Transmembrane helix</keyword>
<comment type="similarity">
    <text evidence="7">Belongs to the adenylyl cyclase class-4/guanylyl cyclase family.</text>
</comment>
<comment type="subcellular location">
    <subcellularLocation>
        <location evidence="1">Membrane</location>
    </subcellularLocation>
</comment>
<feature type="domain" description="Guanylate cyclase" evidence="10">
    <location>
        <begin position="447"/>
        <end position="577"/>
    </location>
</feature>
<reference evidence="11 12" key="1">
    <citation type="journal article" date="2007" name="Science">
        <title>The Chlamydomonas genome reveals the evolution of key animal and plant functions.</title>
        <authorList>
            <person name="Merchant S.S."/>
            <person name="Prochnik S.E."/>
            <person name="Vallon O."/>
            <person name="Harris E.H."/>
            <person name="Karpowicz S.J."/>
            <person name="Witman G.B."/>
            <person name="Terry A."/>
            <person name="Salamov A."/>
            <person name="Fritz-Laylin L.K."/>
            <person name="Marechal-Drouard L."/>
            <person name="Marshall W.F."/>
            <person name="Qu L.H."/>
            <person name="Nelson D.R."/>
            <person name="Sanderfoot A.A."/>
            <person name="Spalding M.H."/>
            <person name="Kapitonov V.V."/>
            <person name="Ren Q."/>
            <person name="Ferris P."/>
            <person name="Lindquist E."/>
            <person name="Shapiro H."/>
            <person name="Lucas S.M."/>
            <person name="Grimwood J."/>
            <person name="Schmutz J."/>
            <person name="Cardol P."/>
            <person name="Cerutti H."/>
            <person name="Chanfreau G."/>
            <person name="Chen C.L."/>
            <person name="Cognat V."/>
            <person name="Croft M.T."/>
            <person name="Dent R."/>
            <person name="Dutcher S."/>
            <person name="Fernandez E."/>
            <person name="Fukuzawa H."/>
            <person name="Gonzalez-Ballester D."/>
            <person name="Gonzalez-Halphen D."/>
            <person name="Hallmann A."/>
            <person name="Hanikenne M."/>
            <person name="Hippler M."/>
            <person name="Inwood W."/>
            <person name="Jabbari K."/>
            <person name="Kalanon M."/>
            <person name="Kuras R."/>
            <person name="Lefebvre P.A."/>
            <person name="Lemaire S.D."/>
            <person name="Lobanov A.V."/>
            <person name="Lohr M."/>
            <person name="Manuell A."/>
            <person name="Meier I."/>
            <person name="Mets L."/>
            <person name="Mittag M."/>
            <person name="Mittelmeier T."/>
            <person name="Moroney J.V."/>
            <person name="Moseley J."/>
            <person name="Napoli C."/>
            <person name="Nedelcu A.M."/>
            <person name="Niyogi K."/>
            <person name="Novoselov S.V."/>
            <person name="Paulsen I.T."/>
            <person name="Pazour G."/>
            <person name="Purton S."/>
            <person name="Ral J.P."/>
            <person name="Riano-Pachon D.M."/>
            <person name="Riekhof W."/>
            <person name="Rymarquis L."/>
            <person name="Schroda M."/>
            <person name="Stern D."/>
            <person name="Umen J."/>
            <person name="Willows R."/>
            <person name="Wilson N."/>
            <person name="Zimmer S.L."/>
            <person name="Allmer J."/>
            <person name="Balk J."/>
            <person name="Bisova K."/>
            <person name="Chen C.J."/>
            <person name="Elias M."/>
            <person name="Gendler K."/>
            <person name="Hauser C."/>
            <person name="Lamb M.R."/>
            <person name="Ledford H."/>
            <person name="Long J.C."/>
            <person name="Minagawa J."/>
            <person name="Page M.D."/>
            <person name="Pan J."/>
            <person name="Pootakham W."/>
            <person name="Roje S."/>
            <person name="Rose A."/>
            <person name="Stahlberg E."/>
            <person name="Terauchi A.M."/>
            <person name="Yang P."/>
            <person name="Ball S."/>
            <person name="Bowler C."/>
            <person name="Dieckmann C.L."/>
            <person name="Gladyshev V.N."/>
            <person name="Green P."/>
            <person name="Jorgensen R."/>
            <person name="Mayfield S."/>
            <person name="Mueller-Roeber B."/>
            <person name="Rajamani S."/>
            <person name="Sayre R.T."/>
            <person name="Brokstein P."/>
            <person name="Dubchak I."/>
            <person name="Goodstein D."/>
            <person name="Hornick L."/>
            <person name="Huang Y.W."/>
            <person name="Jhaveri J."/>
            <person name="Luo Y."/>
            <person name="Martinez D."/>
            <person name="Ngau W.C."/>
            <person name="Otillar B."/>
            <person name="Poliakov A."/>
            <person name="Porter A."/>
            <person name="Szajkowski L."/>
            <person name="Werner G."/>
            <person name="Zhou K."/>
            <person name="Grigoriev I.V."/>
            <person name="Rokhsar D.S."/>
            <person name="Grossman A.R."/>
        </authorList>
    </citation>
    <scope>NUCLEOTIDE SEQUENCE [LARGE SCALE GENOMIC DNA]</scope>
    <source>
        <strain evidence="12">CC-503</strain>
    </source>
</reference>
<dbReference type="GO" id="GO:0006182">
    <property type="term" value="P:cGMP biosynthetic process"/>
    <property type="evidence" value="ECO:0000318"/>
    <property type="project" value="GO_Central"/>
</dbReference>
<dbReference type="InterPro" id="IPR018297">
    <property type="entry name" value="A/G_cyclase_CS"/>
</dbReference>
<feature type="compositionally biased region" description="Pro residues" evidence="8">
    <location>
        <begin position="684"/>
        <end position="697"/>
    </location>
</feature>
<evidence type="ECO:0000313" key="11">
    <source>
        <dbReference type="EMBL" id="PNW81258.1"/>
    </source>
</evidence>
<keyword evidence="6 7" id="KW-0456">Lyase</keyword>
<dbReference type="Proteomes" id="UP000006906">
    <property type="component" value="Chromosome 7"/>
</dbReference>
<accession>A0A2K3DL70</accession>
<keyword evidence="12" id="KW-1185">Reference proteome</keyword>